<evidence type="ECO:0000313" key="1">
    <source>
        <dbReference type="EMBL" id="WIM80169.1"/>
    </source>
</evidence>
<reference evidence="1 2" key="1">
    <citation type="submission" date="2023-06" db="EMBL/GenBank/DDBJ databases">
        <title>Complete Genome Sequence of Gallibacterium anatis Strain BJF12, Isolated from a chicken with diarrhea.</title>
        <authorList>
            <person name="Guo F."/>
            <person name="Bu W."/>
            <person name="Xu F."/>
            <person name="Wen T."/>
        </authorList>
    </citation>
    <scope>NUCLEOTIDE SEQUENCE [LARGE SCALE GENOMIC DNA]</scope>
    <source>
        <strain evidence="1 2">BJF12</strain>
    </source>
</reference>
<dbReference type="Proteomes" id="UP001226750">
    <property type="component" value="Chromosome"/>
</dbReference>
<proteinExistence type="predicted"/>
<dbReference type="NCBIfam" id="NF040584">
    <property type="entry name" value="STY4534_fam"/>
    <property type="match status" value="1"/>
</dbReference>
<dbReference type="InterPro" id="IPR021960">
    <property type="entry name" value="DUF3577"/>
</dbReference>
<gene>
    <name evidence="1" type="ORF">QP018_02750</name>
</gene>
<name>A0AAX3XDY7_9PAST</name>
<dbReference type="EMBL" id="CP126975">
    <property type="protein sequence ID" value="WIM80169.1"/>
    <property type="molecule type" value="Genomic_DNA"/>
</dbReference>
<evidence type="ECO:0000313" key="2">
    <source>
        <dbReference type="Proteomes" id="UP001226750"/>
    </source>
</evidence>
<sequence>MNTQTQQAKTYFNLHTTGIGYLNNIREVKPKKGNPFWACRIAALAGDSTTPEYRYFDVNVVGALAEKLVKNCQKAVSEGHKMLISFVISDLWADLYTVNKDSSYHKKGDTAVSLKGRLIRINMIKKDGVKVYPKVSTEAEQQTAPVQNPEEAIIEALPLPEEILVQEEDGNELPF</sequence>
<protein>
    <submittedName>
        <fullName evidence="1">STY4534 family ICE replication protein</fullName>
    </submittedName>
</protein>
<keyword evidence="2" id="KW-1185">Reference proteome</keyword>
<organism evidence="1 2">
    <name type="scientific">Gallibacterium anatis</name>
    <dbReference type="NCBI Taxonomy" id="750"/>
    <lineage>
        <taxon>Bacteria</taxon>
        <taxon>Pseudomonadati</taxon>
        <taxon>Pseudomonadota</taxon>
        <taxon>Gammaproteobacteria</taxon>
        <taxon>Pasteurellales</taxon>
        <taxon>Pasteurellaceae</taxon>
        <taxon>Gallibacterium</taxon>
    </lineage>
</organism>
<dbReference type="RefSeq" id="WP_285093634.1">
    <property type="nucleotide sequence ID" value="NZ_CP126975.1"/>
</dbReference>
<dbReference type="Pfam" id="PF12101">
    <property type="entry name" value="DUF3577"/>
    <property type="match status" value="1"/>
</dbReference>
<dbReference type="AlphaFoldDB" id="A0AAX3XDY7"/>
<accession>A0AAX3XDY7</accession>